<dbReference type="CDD" id="cd16964">
    <property type="entry name" value="YqgF"/>
    <property type="match status" value="1"/>
</dbReference>
<dbReference type="NCBIfam" id="TIGR00250">
    <property type="entry name" value="RNAse_H_YqgF"/>
    <property type="match status" value="1"/>
</dbReference>
<dbReference type="PANTHER" id="PTHR33317">
    <property type="entry name" value="POLYNUCLEOTIDYL TRANSFERASE, RIBONUCLEASE H-LIKE SUPERFAMILY PROTEIN"/>
    <property type="match status" value="1"/>
</dbReference>
<accession>A0A1F5EX18</accession>
<evidence type="ECO:0000259" key="6">
    <source>
        <dbReference type="SMART" id="SM00732"/>
    </source>
</evidence>
<evidence type="ECO:0000256" key="1">
    <source>
        <dbReference type="ARBA" id="ARBA00022490"/>
    </source>
</evidence>
<dbReference type="GO" id="GO:0004518">
    <property type="term" value="F:nuclease activity"/>
    <property type="evidence" value="ECO:0007669"/>
    <property type="project" value="UniProtKB-KW"/>
</dbReference>
<keyword evidence="4 5" id="KW-0378">Hydrolase</keyword>
<name>A0A1F5EX18_9BACT</name>
<dbReference type="InterPro" id="IPR037027">
    <property type="entry name" value="YqgF/RNaseH-like_dom_sf"/>
</dbReference>
<dbReference type="InterPro" id="IPR012337">
    <property type="entry name" value="RNaseH-like_sf"/>
</dbReference>
<comment type="function">
    <text evidence="5">Could be a nuclease involved in processing of the 5'-end of pre-16S rRNA.</text>
</comment>
<organism evidence="7 8">
    <name type="scientific">Candidatus Collierbacteria bacterium RIFCSPHIGHO2_02_FULL_49_10</name>
    <dbReference type="NCBI Taxonomy" id="1817723"/>
    <lineage>
        <taxon>Bacteria</taxon>
        <taxon>Candidatus Collieribacteriota</taxon>
    </lineage>
</organism>
<dbReference type="InterPro" id="IPR005227">
    <property type="entry name" value="YqgF"/>
</dbReference>
<keyword evidence="1 5" id="KW-0963">Cytoplasm</keyword>
<dbReference type="AlphaFoldDB" id="A0A1F5EX18"/>
<dbReference type="GO" id="GO:0016788">
    <property type="term" value="F:hydrolase activity, acting on ester bonds"/>
    <property type="evidence" value="ECO:0007669"/>
    <property type="project" value="UniProtKB-UniRule"/>
</dbReference>
<sequence>MVYLAIDPGLAQIGVAISHEGKLAEPLTTFPARNASHSDAGGLAHQLIDHVKKLVDEHHPDVIVIGEPHVGPIKDLSVVLHDEIKRVFSGRVVLHPEDLSSQEAVKKMVEGGVPKEKRKEEEHAAAATLILQDYLDSKPSL</sequence>
<dbReference type="SUPFAM" id="SSF53098">
    <property type="entry name" value="Ribonuclease H-like"/>
    <property type="match status" value="1"/>
</dbReference>
<comment type="subcellular location">
    <subcellularLocation>
        <location evidence="5">Cytoplasm</location>
    </subcellularLocation>
</comment>
<dbReference type="GO" id="GO:0005737">
    <property type="term" value="C:cytoplasm"/>
    <property type="evidence" value="ECO:0007669"/>
    <property type="project" value="UniProtKB-SubCell"/>
</dbReference>
<evidence type="ECO:0000256" key="3">
    <source>
        <dbReference type="ARBA" id="ARBA00022722"/>
    </source>
</evidence>
<dbReference type="HAMAP" id="MF_00651">
    <property type="entry name" value="Nuclease_YqgF"/>
    <property type="match status" value="1"/>
</dbReference>
<evidence type="ECO:0000313" key="8">
    <source>
        <dbReference type="Proteomes" id="UP000177390"/>
    </source>
</evidence>
<comment type="similarity">
    <text evidence="5">Belongs to the YqgF HJR family.</text>
</comment>
<evidence type="ECO:0000256" key="5">
    <source>
        <dbReference type="HAMAP-Rule" id="MF_00651"/>
    </source>
</evidence>
<dbReference type="Pfam" id="PF03652">
    <property type="entry name" value="RuvX"/>
    <property type="match status" value="1"/>
</dbReference>
<dbReference type="GO" id="GO:0000967">
    <property type="term" value="P:rRNA 5'-end processing"/>
    <property type="evidence" value="ECO:0007669"/>
    <property type="project" value="UniProtKB-UniRule"/>
</dbReference>
<evidence type="ECO:0000313" key="7">
    <source>
        <dbReference type="EMBL" id="OGD71915.1"/>
    </source>
</evidence>
<dbReference type="Proteomes" id="UP000177390">
    <property type="component" value="Unassembled WGS sequence"/>
</dbReference>
<dbReference type="PANTHER" id="PTHR33317:SF4">
    <property type="entry name" value="POLYNUCLEOTIDYL TRANSFERASE, RIBONUCLEASE H-LIKE SUPERFAMILY PROTEIN"/>
    <property type="match status" value="1"/>
</dbReference>
<comment type="caution">
    <text evidence="7">The sequence shown here is derived from an EMBL/GenBank/DDBJ whole genome shotgun (WGS) entry which is preliminary data.</text>
</comment>
<dbReference type="SMART" id="SM00732">
    <property type="entry name" value="YqgFc"/>
    <property type="match status" value="1"/>
</dbReference>
<feature type="domain" description="YqgF/RNase H-like" evidence="6">
    <location>
        <begin position="1"/>
        <end position="104"/>
    </location>
</feature>
<reference evidence="7 8" key="1">
    <citation type="journal article" date="2016" name="Nat. Commun.">
        <title>Thousands of microbial genomes shed light on interconnected biogeochemical processes in an aquifer system.</title>
        <authorList>
            <person name="Anantharaman K."/>
            <person name="Brown C.T."/>
            <person name="Hug L.A."/>
            <person name="Sharon I."/>
            <person name="Castelle C.J."/>
            <person name="Probst A.J."/>
            <person name="Thomas B.C."/>
            <person name="Singh A."/>
            <person name="Wilkins M.J."/>
            <person name="Karaoz U."/>
            <person name="Brodie E.L."/>
            <person name="Williams K.H."/>
            <person name="Hubbard S.S."/>
            <person name="Banfield J.F."/>
        </authorList>
    </citation>
    <scope>NUCLEOTIDE SEQUENCE [LARGE SCALE GENOMIC DNA]</scope>
</reference>
<proteinExistence type="inferred from homology"/>
<evidence type="ECO:0000256" key="4">
    <source>
        <dbReference type="ARBA" id="ARBA00022801"/>
    </source>
</evidence>
<keyword evidence="3 5" id="KW-0540">Nuclease</keyword>
<dbReference type="EMBL" id="MFAH01000012">
    <property type="protein sequence ID" value="OGD71915.1"/>
    <property type="molecule type" value="Genomic_DNA"/>
</dbReference>
<dbReference type="InterPro" id="IPR006641">
    <property type="entry name" value="YqgF/RNaseH-like_dom"/>
</dbReference>
<dbReference type="Gene3D" id="3.30.420.140">
    <property type="entry name" value="YqgF/RNase H-like domain"/>
    <property type="match status" value="1"/>
</dbReference>
<keyword evidence="2 5" id="KW-0690">Ribosome biogenesis</keyword>
<evidence type="ECO:0000256" key="2">
    <source>
        <dbReference type="ARBA" id="ARBA00022517"/>
    </source>
</evidence>
<dbReference type="EC" id="3.1.-.-" evidence="5"/>
<gene>
    <name evidence="7" type="ORF">A3D09_00280</name>
</gene>
<protein>
    <recommendedName>
        <fullName evidence="5">Putative pre-16S rRNA nuclease</fullName>
        <ecNumber evidence="5">3.1.-.-</ecNumber>
    </recommendedName>
</protein>